<dbReference type="Gene3D" id="3.40.1190.10">
    <property type="entry name" value="Mur-like, catalytic domain"/>
    <property type="match status" value="1"/>
</dbReference>
<dbReference type="NCBIfam" id="TIGR01081">
    <property type="entry name" value="mpl"/>
    <property type="match status" value="1"/>
</dbReference>
<comment type="pathway">
    <text evidence="9">Cell wall biogenesis; peptidoglycan recycling.</text>
</comment>
<keyword evidence="8 9" id="KW-0961">Cell wall biogenesis/degradation</keyword>
<keyword evidence="6 9" id="KW-0573">Peptidoglycan synthesis</keyword>
<evidence type="ECO:0000259" key="11">
    <source>
        <dbReference type="Pfam" id="PF02875"/>
    </source>
</evidence>
<dbReference type="Proteomes" id="UP001236258">
    <property type="component" value="Unassembled WGS sequence"/>
</dbReference>
<dbReference type="PANTHER" id="PTHR43445:SF5">
    <property type="entry name" value="UDP-N-ACETYLMURAMATE--L-ALANYL-GAMMA-D-GLUTAMYL-MESO-2,6-DIAMINOHEPTANDIOATE LIGASE"/>
    <property type="match status" value="1"/>
</dbReference>
<sequence>MHIHILGICGTFMGGIAALAKALGHRVTGSDTNVYPPMSTQLQQLGIELTAGFEPEQLEPAPDLVLIGNALSRGNPCVEAVLERQLPYSSGAQWLSEQVLQQRWVLAVAGTHGKTTCSSMLAWILQQAGLTPGFLIGGVPPQFGVSARLGESPFFVIEADEYDTAFFDKRSKFVHYRPRTLVINNLEYDHADIFPDLAAIQRQFHHLVRTVPASGLILTPAAEPAIEQVMAQGCWSARQSYAAQGKADESTAAKAAPWQSRLLSADGSAFAVYLADEAQGLQHQGEVHWGLLGQHNVDNAMMAIAAARHVGVPVAVAIEALCSFQAPKRRLELLIDAAGVRLYDDFAHHPTAIQTTLQALRAKVGQQRIVAVLEARSNTMKRGVHQQALPAALSTADRVFIYQQQGAADGMDQVAARLGEKAVVYDDLASLEQAVLAELQAGDELLLMSNGGFGGLHQRLRHAIELRETEHVG</sequence>
<dbReference type="SUPFAM" id="SSF53244">
    <property type="entry name" value="MurD-like peptide ligases, peptide-binding domain"/>
    <property type="match status" value="1"/>
</dbReference>
<feature type="binding site" evidence="9">
    <location>
        <begin position="110"/>
        <end position="116"/>
    </location>
    <ligand>
        <name>ATP</name>
        <dbReference type="ChEBI" id="CHEBI:30616"/>
    </ligand>
</feature>
<dbReference type="InterPro" id="IPR000713">
    <property type="entry name" value="Mur_ligase_N"/>
</dbReference>
<gene>
    <name evidence="9 13" type="primary">mpl</name>
    <name evidence="13" type="ORF">Q3O59_01890</name>
</gene>
<comment type="similarity">
    <text evidence="9">Belongs to the MurCDEF family. Mpl subfamily.</text>
</comment>
<dbReference type="SUPFAM" id="SSF51984">
    <property type="entry name" value="MurCD N-terminal domain"/>
    <property type="match status" value="1"/>
</dbReference>
<evidence type="ECO:0000256" key="5">
    <source>
        <dbReference type="ARBA" id="ARBA00022960"/>
    </source>
</evidence>
<evidence type="ECO:0000313" key="14">
    <source>
        <dbReference type="Proteomes" id="UP001236258"/>
    </source>
</evidence>
<proteinExistence type="inferred from homology"/>
<evidence type="ECO:0000256" key="4">
    <source>
        <dbReference type="ARBA" id="ARBA00022840"/>
    </source>
</evidence>
<protein>
    <recommendedName>
        <fullName evidence="9">UDP-N-acetylmuramate--L-alanyl-gamma-D-glutamyl-meso-2,6-diaminoheptandioate ligase</fullName>
        <ecNumber evidence="9">6.3.2.45</ecNumber>
    </recommendedName>
    <alternativeName>
        <fullName evidence="9">Murein peptide ligase</fullName>
    </alternativeName>
    <alternativeName>
        <fullName evidence="9">UDP-N-acetylmuramate:L-alanyl-gamma-D-glutamyl-meso-diaminopimelate ligase</fullName>
    </alternativeName>
</protein>
<evidence type="ECO:0000256" key="6">
    <source>
        <dbReference type="ARBA" id="ARBA00022984"/>
    </source>
</evidence>
<dbReference type="PANTHER" id="PTHR43445">
    <property type="entry name" value="UDP-N-ACETYLMURAMATE--L-ALANINE LIGASE-RELATED"/>
    <property type="match status" value="1"/>
</dbReference>
<evidence type="ECO:0000256" key="3">
    <source>
        <dbReference type="ARBA" id="ARBA00022741"/>
    </source>
</evidence>
<keyword evidence="4 9" id="KW-0067">ATP-binding</keyword>
<dbReference type="Pfam" id="PF02875">
    <property type="entry name" value="Mur_ligase_C"/>
    <property type="match status" value="1"/>
</dbReference>
<evidence type="ECO:0000256" key="2">
    <source>
        <dbReference type="ARBA" id="ARBA00022618"/>
    </source>
</evidence>
<evidence type="ECO:0000259" key="10">
    <source>
        <dbReference type="Pfam" id="PF01225"/>
    </source>
</evidence>
<feature type="domain" description="Mur ligase N-terminal catalytic" evidence="10">
    <location>
        <begin position="2"/>
        <end position="100"/>
    </location>
</feature>
<keyword evidence="3 9" id="KW-0547">Nucleotide-binding</keyword>
<evidence type="ECO:0000256" key="1">
    <source>
        <dbReference type="ARBA" id="ARBA00022598"/>
    </source>
</evidence>
<dbReference type="EC" id="6.3.2.45" evidence="9"/>
<evidence type="ECO:0000313" key="13">
    <source>
        <dbReference type="EMBL" id="MDP4527782.1"/>
    </source>
</evidence>
<dbReference type="Pfam" id="PF01225">
    <property type="entry name" value="Mur_ligase"/>
    <property type="match status" value="1"/>
</dbReference>
<dbReference type="Gene3D" id="3.90.190.20">
    <property type="entry name" value="Mur ligase, C-terminal domain"/>
    <property type="match status" value="1"/>
</dbReference>
<reference evidence="13 14" key="1">
    <citation type="submission" date="2023-08" db="EMBL/GenBank/DDBJ databases">
        <authorList>
            <person name="Joshi A."/>
            <person name="Thite S."/>
        </authorList>
    </citation>
    <scope>NUCLEOTIDE SEQUENCE [LARGE SCALE GENOMIC DNA]</scope>
    <source>
        <strain evidence="13 14">1E1</strain>
    </source>
</reference>
<dbReference type="EMBL" id="JAUZVY010000001">
    <property type="protein sequence ID" value="MDP4527782.1"/>
    <property type="molecule type" value="Genomic_DNA"/>
</dbReference>
<evidence type="ECO:0000256" key="8">
    <source>
        <dbReference type="ARBA" id="ARBA00023316"/>
    </source>
</evidence>
<dbReference type="HAMAP" id="MF_02020">
    <property type="entry name" value="Mpl"/>
    <property type="match status" value="1"/>
</dbReference>
<name>A0ABT9GLD3_9GAMM</name>
<evidence type="ECO:0000256" key="9">
    <source>
        <dbReference type="HAMAP-Rule" id="MF_02020"/>
    </source>
</evidence>
<comment type="function">
    <text evidence="9">Reutilizes the intact tripeptide L-alanyl-gamma-D-glutamyl-meso-diaminopimelate by linking it to UDP-N-acetylmuramate.</text>
</comment>
<dbReference type="InterPro" id="IPR004101">
    <property type="entry name" value="Mur_ligase_C"/>
</dbReference>
<accession>A0ABT9GLD3</accession>
<comment type="cofactor">
    <cofactor evidence="9">
        <name>Mg(2+)</name>
        <dbReference type="ChEBI" id="CHEBI:18420"/>
    </cofactor>
</comment>
<dbReference type="InterPro" id="IPR036565">
    <property type="entry name" value="Mur-like_cat_sf"/>
</dbReference>
<keyword evidence="5 9" id="KW-0133">Cell shape</keyword>
<dbReference type="InterPro" id="IPR013221">
    <property type="entry name" value="Mur_ligase_cen"/>
</dbReference>
<keyword evidence="1 9" id="KW-0436">Ligase</keyword>
<dbReference type="RefSeq" id="WP_305943984.1">
    <property type="nucleotide sequence ID" value="NZ_JAUZVY010000001.1"/>
</dbReference>
<comment type="caution">
    <text evidence="13">The sequence shown here is derived from an EMBL/GenBank/DDBJ whole genome shotgun (WGS) entry which is preliminary data.</text>
</comment>
<comment type="catalytic activity">
    <reaction evidence="9">
        <text>UDP-N-acetyl-alpha-D-muramate + L-alanyl-gamma-D-glutamyl-meso-2,6-diaminopimelate + ATP = UDP-N-acetyl-alpha-D-muramoyl-L-alanyl-gamma-D-glutamyl-meso-2,6-diaminopimelate + ADP + phosphate + H(+)</text>
        <dbReference type="Rhea" id="RHEA:29563"/>
        <dbReference type="ChEBI" id="CHEBI:15378"/>
        <dbReference type="ChEBI" id="CHEBI:30616"/>
        <dbReference type="ChEBI" id="CHEBI:43474"/>
        <dbReference type="ChEBI" id="CHEBI:61401"/>
        <dbReference type="ChEBI" id="CHEBI:70757"/>
        <dbReference type="ChEBI" id="CHEBI:83905"/>
        <dbReference type="ChEBI" id="CHEBI:456216"/>
        <dbReference type="EC" id="6.3.2.45"/>
    </reaction>
</comment>
<dbReference type="InterPro" id="IPR005757">
    <property type="entry name" value="Mpl"/>
</dbReference>
<keyword evidence="2 9" id="KW-0132">Cell division</keyword>
<evidence type="ECO:0000259" key="12">
    <source>
        <dbReference type="Pfam" id="PF08245"/>
    </source>
</evidence>
<keyword evidence="7 9" id="KW-0131">Cell cycle</keyword>
<dbReference type="Pfam" id="PF08245">
    <property type="entry name" value="Mur_ligase_M"/>
    <property type="match status" value="1"/>
</dbReference>
<dbReference type="InterPro" id="IPR036615">
    <property type="entry name" value="Mur_ligase_C_dom_sf"/>
</dbReference>
<feature type="domain" description="Mur ligase central" evidence="12">
    <location>
        <begin position="108"/>
        <end position="307"/>
    </location>
</feature>
<organism evidence="13 14">
    <name type="scientific">Alkalimonas delamerensis</name>
    <dbReference type="NCBI Taxonomy" id="265981"/>
    <lineage>
        <taxon>Bacteria</taxon>
        <taxon>Pseudomonadati</taxon>
        <taxon>Pseudomonadota</taxon>
        <taxon>Gammaproteobacteria</taxon>
        <taxon>Alkalimonas</taxon>
    </lineage>
</organism>
<keyword evidence="14" id="KW-1185">Reference proteome</keyword>
<dbReference type="GO" id="GO:0106418">
    <property type="term" value="F:UDP-N-acetylmuramate-L-alanyl-gamma-D-glutamyl-meso-2,6-diaminoheptanedioate ligase activity"/>
    <property type="evidence" value="ECO:0007669"/>
    <property type="project" value="UniProtKB-EC"/>
</dbReference>
<dbReference type="SUPFAM" id="SSF53623">
    <property type="entry name" value="MurD-like peptide ligases, catalytic domain"/>
    <property type="match status" value="1"/>
</dbReference>
<keyword evidence="9" id="KW-0460">Magnesium</keyword>
<dbReference type="Gene3D" id="3.40.50.720">
    <property type="entry name" value="NAD(P)-binding Rossmann-like Domain"/>
    <property type="match status" value="1"/>
</dbReference>
<evidence type="ECO:0000256" key="7">
    <source>
        <dbReference type="ARBA" id="ARBA00023306"/>
    </source>
</evidence>
<dbReference type="InterPro" id="IPR050061">
    <property type="entry name" value="MurCDEF_pg_biosynth"/>
</dbReference>
<feature type="domain" description="Mur ligase C-terminal" evidence="11">
    <location>
        <begin position="329"/>
        <end position="451"/>
    </location>
</feature>